<reference evidence="1 2" key="1">
    <citation type="submission" date="2023-03" db="EMBL/GenBank/DDBJ databases">
        <title>High recombination rates correlate with genetic variation in Cardiocondyla obscurior ants.</title>
        <authorList>
            <person name="Errbii M."/>
        </authorList>
    </citation>
    <scope>NUCLEOTIDE SEQUENCE [LARGE SCALE GENOMIC DNA]</scope>
    <source>
        <strain evidence="1">Alpha-2009</strain>
        <tissue evidence="1">Whole body</tissue>
    </source>
</reference>
<sequence length="104" mass="12339">MRKKKGRVHSVCLLYLILLIYIDRLIVQERERVAGRILSPTPRLYGLNQSNAEYDLLTYQFLYQLSFVLKIRLSICRRRISSHTCSHFAIYPEIIIPWLSNIND</sequence>
<accession>A0AAW2G025</accession>
<evidence type="ECO:0000313" key="1">
    <source>
        <dbReference type="EMBL" id="KAL0120890.1"/>
    </source>
</evidence>
<keyword evidence="2" id="KW-1185">Reference proteome</keyword>
<comment type="caution">
    <text evidence="1">The sequence shown here is derived from an EMBL/GenBank/DDBJ whole genome shotgun (WGS) entry which is preliminary data.</text>
</comment>
<name>A0AAW2G025_9HYME</name>
<proteinExistence type="predicted"/>
<evidence type="ECO:0000313" key="2">
    <source>
        <dbReference type="Proteomes" id="UP001430953"/>
    </source>
</evidence>
<organism evidence="1 2">
    <name type="scientific">Cardiocondyla obscurior</name>
    <dbReference type="NCBI Taxonomy" id="286306"/>
    <lineage>
        <taxon>Eukaryota</taxon>
        <taxon>Metazoa</taxon>
        <taxon>Ecdysozoa</taxon>
        <taxon>Arthropoda</taxon>
        <taxon>Hexapoda</taxon>
        <taxon>Insecta</taxon>
        <taxon>Pterygota</taxon>
        <taxon>Neoptera</taxon>
        <taxon>Endopterygota</taxon>
        <taxon>Hymenoptera</taxon>
        <taxon>Apocrita</taxon>
        <taxon>Aculeata</taxon>
        <taxon>Formicoidea</taxon>
        <taxon>Formicidae</taxon>
        <taxon>Myrmicinae</taxon>
        <taxon>Cardiocondyla</taxon>
    </lineage>
</organism>
<dbReference type="Proteomes" id="UP001430953">
    <property type="component" value="Unassembled WGS sequence"/>
</dbReference>
<gene>
    <name evidence="1" type="ORF">PUN28_008520</name>
</gene>
<evidence type="ECO:0008006" key="3">
    <source>
        <dbReference type="Google" id="ProtNLM"/>
    </source>
</evidence>
<dbReference type="AlphaFoldDB" id="A0AAW2G025"/>
<protein>
    <recommendedName>
        <fullName evidence="3">Secreted protein</fullName>
    </recommendedName>
</protein>
<dbReference type="EMBL" id="JADYXP020000007">
    <property type="protein sequence ID" value="KAL0120890.1"/>
    <property type="molecule type" value="Genomic_DNA"/>
</dbReference>